<evidence type="ECO:0000313" key="3">
    <source>
        <dbReference type="Proteomes" id="UP000054937"/>
    </source>
</evidence>
<name>A0A0V0QWV3_PSEPJ</name>
<gene>
    <name evidence="2" type="ORF">PPERSA_07910</name>
</gene>
<sequence length="699" mass="83433">MNKLIKLKSDDDDDDDEEYQEILRKLDKILNNMQISNQEAQTDRIFTIDKQDKMFLPIKYNSCFSFNAEYQLDLLEQIALYDNPQECKICNMGNSHSIDEVPANQMGTNLLFNENLYKFIMLQSCYKIEFNPNNKIVNQQFYSNFEDNNNQHQQVRNSVDLKIACAKLFNQKYYFQDYSGYDDIKNLKPEDQQIYEINQIYNDQKVKIEIPFRCNNCEKKNIGELRIFVNDILNGIKRKIPPKCRLCNNQFQYINQGKNIEDYMDSLYLDEYFYEQIQNTNLYVINRDETKEYLVKWLPEQIQQQNFDEEIPEFTEAIKDGELKEDKMRNFDPETTYHLDLICQFQARTSKYEARNNINNIIETPVRSKFCMHNDLNQIACIEYQTLQKKFEEQDKNPEKQLICPVKYCNVQLNKDEIVIDKDMQELLNKAKFNNIAEKYNQYQFMVQNKNGGQFEFLIDENLQNMEDQKLQILIEYNKKNQQILADKMKESDEMPIAQIKAQYQKIKEYYKNRCTSKDTNAFIQSDFQSRISVEGVTVKHYETISISNVLQISNAQKYIDQIGENELKKLINRRIQLDSQNQHVLDQLKNKFKVDQQYLLRFKKDKDKIQCYSKIGQKPKAKKQSIEIEQSNINSQQKIQIENRNEQVSQYLINLAEQIQDDLDKNGSDSEYDEINQNVFNQNDMSIQEESKYNHENY</sequence>
<comment type="caution">
    <text evidence="2">The sequence shown here is derived from an EMBL/GenBank/DDBJ whole genome shotgun (WGS) entry which is preliminary data.</text>
</comment>
<dbReference type="EMBL" id="LDAU01000093">
    <property type="protein sequence ID" value="KRX06676.1"/>
    <property type="molecule type" value="Genomic_DNA"/>
</dbReference>
<dbReference type="Gene3D" id="3.30.40.10">
    <property type="entry name" value="Zinc/RING finger domain, C3HC4 (zinc finger)"/>
    <property type="match status" value="1"/>
</dbReference>
<dbReference type="Proteomes" id="UP000054937">
    <property type="component" value="Unassembled WGS sequence"/>
</dbReference>
<organism evidence="2 3">
    <name type="scientific">Pseudocohnilembus persalinus</name>
    <name type="common">Ciliate</name>
    <dbReference type="NCBI Taxonomy" id="266149"/>
    <lineage>
        <taxon>Eukaryota</taxon>
        <taxon>Sar</taxon>
        <taxon>Alveolata</taxon>
        <taxon>Ciliophora</taxon>
        <taxon>Intramacronucleata</taxon>
        <taxon>Oligohymenophorea</taxon>
        <taxon>Scuticociliatia</taxon>
        <taxon>Philasterida</taxon>
        <taxon>Pseudocohnilembidae</taxon>
        <taxon>Pseudocohnilembus</taxon>
    </lineage>
</organism>
<keyword evidence="3" id="KW-1185">Reference proteome</keyword>
<feature type="compositionally biased region" description="Polar residues" evidence="1">
    <location>
        <begin position="678"/>
        <end position="689"/>
    </location>
</feature>
<evidence type="ECO:0000256" key="1">
    <source>
        <dbReference type="SAM" id="MobiDB-lite"/>
    </source>
</evidence>
<reference evidence="2 3" key="1">
    <citation type="journal article" date="2015" name="Sci. Rep.">
        <title>Genome of the facultative scuticociliatosis pathogen Pseudocohnilembus persalinus provides insight into its virulence through horizontal gene transfer.</title>
        <authorList>
            <person name="Xiong J."/>
            <person name="Wang G."/>
            <person name="Cheng J."/>
            <person name="Tian M."/>
            <person name="Pan X."/>
            <person name="Warren A."/>
            <person name="Jiang C."/>
            <person name="Yuan D."/>
            <person name="Miao W."/>
        </authorList>
    </citation>
    <scope>NUCLEOTIDE SEQUENCE [LARGE SCALE GENOMIC DNA]</scope>
    <source>
        <strain evidence="2">36N120E</strain>
    </source>
</reference>
<protein>
    <submittedName>
        <fullName evidence="2">Uncharacterized protein</fullName>
    </submittedName>
</protein>
<accession>A0A0V0QWV3</accession>
<dbReference type="AlphaFoldDB" id="A0A0V0QWV3"/>
<feature type="region of interest" description="Disordered" evidence="1">
    <location>
        <begin position="678"/>
        <end position="699"/>
    </location>
</feature>
<feature type="compositionally biased region" description="Basic and acidic residues" evidence="1">
    <location>
        <begin position="690"/>
        <end position="699"/>
    </location>
</feature>
<proteinExistence type="predicted"/>
<dbReference type="InParanoid" id="A0A0V0QWV3"/>
<dbReference type="InterPro" id="IPR013083">
    <property type="entry name" value="Znf_RING/FYVE/PHD"/>
</dbReference>
<evidence type="ECO:0000313" key="2">
    <source>
        <dbReference type="EMBL" id="KRX06676.1"/>
    </source>
</evidence>